<dbReference type="Proteomes" id="UP000549052">
    <property type="component" value="Unassembled WGS sequence"/>
</dbReference>
<name>A0A839EUB2_9HYPH</name>
<keyword evidence="2" id="KW-1185">Reference proteome</keyword>
<sequence length="38" mass="4284">MAWVLRKVARYLGSAGNESLGAWASYERLNEMAKGRKL</sequence>
<gene>
    <name evidence="1" type="ORF">FHW16_005440</name>
</gene>
<accession>A0A839EUB2</accession>
<organism evidence="1 2">
    <name type="scientific">Phyllobacterium myrsinacearum</name>
    <dbReference type="NCBI Taxonomy" id="28101"/>
    <lineage>
        <taxon>Bacteria</taxon>
        <taxon>Pseudomonadati</taxon>
        <taxon>Pseudomonadota</taxon>
        <taxon>Alphaproteobacteria</taxon>
        <taxon>Hyphomicrobiales</taxon>
        <taxon>Phyllobacteriaceae</taxon>
        <taxon>Phyllobacterium</taxon>
    </lineage>
</organism>
<dbReference type="AlphaFoldDB" id="A0A839EUB2"/>
<evidence type="ECO:0000313" key="1">
    <source>
        <dbReference type="EMBL" id="MBA8881695.1"/>
    </source>
</evidence>
<comment type="caution">
    <text evidence="1">The sequence shown here is derived from an EMBL/GenBank/DDBJ whole genome shotgun (WGS) entry which is preliminary data.</text>
</comment>
<protein>
    <submittedName>
        <fullName evidence="1">Uncharacterized protein</fullName>
    </submittedName>
</protein>
<proteinExistence type="predicted"/>
<evidence type="ECO:0000313" key="2">
    <source>
        <dbReference type="Proteomes" id="UP000549052"/>
    </source>
</evidence>
<reference evidence="1 2" key="1">
    <citation type="submission" date="2020-07" db="EMBL/GenBank/DDBJ databases">
        <title>Genomic Encyclopedia of Type Strains, Phase IV (KMG-V): Genome sequencing to study the core and pangenomes of soil and plant-associated prokaryotes.</title>
        <authorList>
            <person name="Whitman W."/>
        </authorList>
    </citation>
    <scope>NUCLEOTIDE SEQUENCE [LARGE SCALE GENOMIC DNA]</scope>
    <source>
        <strain evidence="1 2">AN3</strain>
    </source>
</reference>
<dbReference type="EMBL" id="JACGXN010000016">
    <property type="protein sequence ID" value="MBA8881695.1"/>
    <property type="molecule type" value="Genomic_DNA"/>
</dbReference>